<proteinExistence type="predicted"/>
<keyword evidence="2" id="KW-1185">Reference proteome</keyword>
<dbReference type="AlphaFoldDB" id="A0A330L216"/>
<gene>
    <name evidence="1" type="ORF">NITLEN_10339</name>
</gene>
<reference evidence="2" key="1">
    <citation type="submission" date="2018-04" db="EMBL/GenBank/DDBJ databases">
        <authorList>
            <person name="Lucker S."/>
            <person name="Sakoula D."/>
        </authorList>
    </citation>
    <scope>NUCLEOTIDE SEQUENCE [LARGE SCALE GENOMIC DNA]</scope>
</reference>
<dbReference type="PANTHER" id="PTHR40129">
    <property type="entry name" value="KETOPANTOATE REDUCTASE N-TERMINAL DOMAIN-CONTAINING PROTEIN"/>
    <property type="match status" value="1"/>
</dbReference>
<dbReference type="PANTHER" id="PTHR40129:SF2">
    <property type="entry name" value="KETOPANTOATE REDUCTASE N-TERMINAL DOMAIN-CONTAINING PROTEIN"/>
    <property type="match status" value="1"/>
</dbReference>
<sequence length="301" mass="33641">MPIDLRIFSMDFAGCALSDCRKNQTECFIVQQQPLAPLVILGSGYTARFLWPLVADRAPNVFATSRAPEQHLSHIPTAQRLRFDLSQPDTWANIPREADLLWCFPATPLNLVQQFAASLRGLDRRMVLLGSTSAYTQGDAQEYPPPWIDETAPIDLRQPRVQGEEYLRQEHGAVVLRVAGIYGPGRHPLDWIRTGRVGPTRKYVNLIQVEDLAAICLAAVERGNPGEAYNVSDGQPRTWKDICETMMGPVARSPADTTAQTEAGKETGKRIDSTKLLRDLELRLTHADLFRSLRELASPDR</sequence>
<evidence type="ECO:0000313" key="1">
    <source>
        <dbReference type="EMBL" id="SPP63253.1"/>
    </source>
</evidence>
<accession>A0A330L216</accession>
<dbReference type="InParanoid" id="A0A330L216"/>
<dbReference type="EMBL" id="OUNR01000001">
    <property type="protein sequence ID" value="SPP63253.1"/>
    <property type="molecule type" value="Genomic_DNA"/>
</dbReference>
<dbReference type="InterPro" id="IPR036291">
    <property type="entry name" value="NAD(P)-bd_dom_sf"/>
</dbReference>
<name>A0A330L216_9BACT</name>
<dbReference type="Proteomes" id="UP000248168">
    <property type="component" value="Unassembled WGS sequence"/>
</dbReference>
<dbReference type="SUPFAM" id="SSF51735">
    <property type="entry name" value="NAD(P)-binding Rossmann-fold domains"/>
    <property type="match status" value="1"/>
</dbReference>
<protein>
    <submittedName>
        <fullName evidence="1">Putative NAD-dependent epimerase/dehydratase</fullName>
    </submittedName>
</protein>
<dbReference type="Gene3D" id="3.40.50.720">
    <property type="entry name" value="NAD(P)-binding Rossmann-like Domain"/>
    <property type="match status" value="1"/>
</dbReference>
<organism evidence="1 2">
    <name type="scientific">Nitrospira lenta</name>
    <dbReference type="NCBI Taxonomy" id="1436998"/>
    <lineage>
        <taxon>Bacteria</taxon>
        <taxon>Pseudomonadati</taxon>
        <taxon>Nitrospirota</taxon>
        <taxon>Nitrospiria</taxon>
        <taxon>Nitrospirales</taxon>
        <taxon>Nitrospiraceae</taxon>
        <taxon>Nitrospira</taxon>
    </lineage>
</organism>
<dbReference type="FunCoup" id="A0A330L216">
    <property type="interactions" value="234"/>
</dbReference>
<evidence type="ECO:0000313" key="2">
    <source>
        <dbReference type="Proteomes" id="UP000248168"/>
    </source>
</evidence>